<proteinExistence type="predicted"/>
<evidence type="ECO:0000313" key="3">
    <source>
        <dbReference type="WBParaSite" id="SSLN_0000436601-mRNA-1"/>
    </source>
</evidence>
<evidence type="ECO:0000313" key="1">
    <source>
        <dbReference type="EMBL" id="VDL90607.1"/>
    </source>
</evidence>
<dbReference type="Proteomes" id="UP000275846">
    <property type="component" value="Unassembled WGS sequence"/>
</dbReference>
<dbReference type="PANTHER" id="PTHR33332">
    <property type="entry name" value="REVERSE TRANSCRIPTASE DOMAIN-CONTAINING PROTEIN"/>
    <property type="match status" value="1"/>
</dbReference>
<name>A0A183SJ24_SCHSO</name>
<keyword evidence="2" id="KW-1185">Reference proteome</keyword>
<dbReference type="OrthoDB" id="8197232at2759"/>
<sequence length="315" mass="35774">MCKTLKLNHGPALLSVVIWDMIYEDRQGIENPKLFYDDLRQNTRNKDPIPLLRTAEGIDRTEDGAKADRLSEFFQSVFTKEMSYDYPTNGFEVDKIVETVHFTETTVLKELLGLMESKSLGPDEVEVESGVPQGSVLCPIVFIVYINDCANELDCDISMFADDLKLWRVIQTTADEENLQCNIIRVGKSNPSNRTVYSLNGIPLKEVDAQNNLGVWITPSLKPSIHCAKIAKSAMSILYRVKRAFAAFTTDCFAKVFETFVWPQLESTIQVWRLCAAKDINILEKVERQLRGDLILTFCILRVHDCCLVPGDFFE</sequence>
<organism evidence="3">
    <name type="scientific">Schistocephalus solidus</name>
    <name type="common">Tapeworm</name>
    <dbReference type="NCBI Taxonomy" id="70667"/>
    <lineage>
        <taxon>Eukaryota</taxon>
        <taxon>Metazoa</taxon>
        <taxon>Spiralia</taxon>
        <taxon>Lophotrochozoa</taxon>
        <taxon>Platyhelminthes</taxon>
        <taxon>Cestoda</taxon>
        <taxon>Eucestoda</taxon>
        <taxon>Diphyllobothriidea</taxon>
        <taxon>Diphyllobothriidae</taxon>
        <taxon>Schistocephalus</taxon>
    </lineage>
</organism>
<dbReference type="AlphaFoldDB" id="A0A183SJ24"/>
<reference evidence="1 2" key="2">
    <citation type="submission" date="2018-11" db="EMBL/GenBank/DDBJ databases">
        <authorList>
            <consortium name="Pathogen Informatics"/>
        </authorList>
    </citation>
    <scope>NUCLEOTIDE SEQUENCE [LARGE SCALE GENOMIC DNA]</scope>
    <source>
        <strain evidence="1 2">NST_G2</strain>
    </source>
</reference>
<dbReference type="EMBL" id="UYSU01032789">
    <property type="protein sequence ID" value="VDL90607.1"/>
    <property type="molecule type" value="Genomic_DNA"/>
</dbReference>
<evidence type="ECO:0000313" key="2">
    <source>
        <dbReference type="Proteomes" id="UP000275846"/>
    </source>
</evidence>
<accession>A0A183SJ24</accession>
<protein>
    <submittedName>
        <fullName evidence="3">Reverse transcriptase domain-containing protein</fullName>
    </submittedName>
</protein>
<dbReference type="WBParaSite" id="SSLN_0000436601-mRNA-1">
    <property type="protein sequence ID" value="SSLN_0000436601-mRNA-1"/>
    <property type="gene ID" value="SSLN_0000436601"/>
</dbReference>
<reference evidence="3" key="1">
    <citation type="submission" date="2016-06" db="UniProtKB">
        <authorList>
            <consortium name="WormBaseParasite"/>
        </authorList>
    </citation>
    <scope>IDENTIFICATION</scope>
</reference>
<gene>
    <name evidence="1" type="ORF">SSLN_LOCUS4222</name>
</gene>